<sequence>MTLYLYHQRQQRRVALLKMFSGSRVNGDSQPSASN</sequence>
<dbReference type="Proteomes" id="UP000008177">
    <property type="component" value="Unplaced contigs"/>
</dbReference>
<dbReference type="AlphaFoldDB" id="G2YNX9"/>
<reference evidence="2" key="1">
    <citation type="journal article" date="2011" name="PLoS Genet.">
        <title>Genomic analysis of the necrotrophic fungal pathogens Sclerotinia sclerotiorum and Botrytis cinerea.</title>
        <authorList>
            <person name="Amselem J."/>
            <person name="Cuomo C.A."/>
            <person name="van Kan J.A."/>
            <person name="Viaud M."/>
            <person name="Benito E.P."/>
            <person name="Couloux A."/>
            <person name="Coutinho P.M."/>
            <person name="de Vries R.P."/>
            <person name="Dyer P.S."/>
            <person name="Fillinger S."/>
            <person name="Fournier E."/>
            <person name="Gout L."/>
            <person name="Hahn M."/>
            <person name="Kohn L."/>
            <person name="Lapalu N."/>
            <person name="Plummer K.M."/>
            <person name="Pradier J.M."/>
            <person name="Quevillon E."/>
            <person name="Sharon A."/>
            <person name="Simon A."/>
            <person name="ten Have A."/>
            <person name="Tudzynski B."/>
            <person name="Tudzynski P."/>
            <person name="Wincker P."/>
            <person name="Andrew M."/>
            <person name="Anthouard V."/>
            <person name="Beever R.E."/>
            <person name="Beffa R."/>
            <person name="Benoit I."/>
            <person name="Bouzid O."/>
            <person name="Brault B."/>
            <person name="Chen Z."/>
            <person name="Choquer M."/>
            <person name="Collemare J."/>
            <person name="Cotton P."/>
            <person name="Danchin E.G."/>
            <person name="Da Silva C."/>
            <person name="Gautier A."/>
            <person name="Giraud C."/>
            <person name="Giraud T."/>
            <person name="Gonzalez C."/>
            <person name="Grossetete S."/>
            <person name="Guldener U."/>
            <person name="Henrissat B."/>
            <person name="Howlett B.J."/>
            <person name="Kodira C."/>
            <person name="Kretschmer M."/>
            <person name="Lappartient A."/>
            <person name="Leroch M."/>
            <person name="Levis C."/>
            <person name="Mauceli E."/>
            <person name="Neuveglise C."/>
            <person name="Oeser B."/>
            <person name="Pearson M."/>
            <person name="Poulain J."/>
            <person name="Poussereau N."/>
            <person name="Quesneville H."/>
            <person name="Rascle C."/>
            <person name="Schumacher J."/>
            <person name="Segurens B."/>
            <person name="Sexton A."/>
            <person name="Silva E."/>
            <person name="Sirven C."/>
            <person name="Soanes D.M."/>
            <person name="Talbot N.J."/>
            <person name="Templeton M."/>
            <person name="Yandava C."/>
            <person name="Yarden O."/>
            <person name="Zeng Q."/>
            <person name="Rollins J.A."/>
            <person name="Lebrun M.H."/>
            <person name="Dickman M."/>
        </authorList>
    </citation>
    <scope>NUCLEOTIDE SEQUENCE [LARGE SCALE GENOMIC DNA]</scope>
    <source>
        <strain evidence="2">T4</strain>
    </source>
</reference>
<dbReference type="InParanoid" id="G2YNX9"/>
<evidence type="ECO:0000313" key="1">
    <source>
        <dbReference type="EMBL" id="CCD53327.1"/>
    </source>
</evidence>
<gene>
    <name evidence="1" type="ORF">BofuT4_uP123460.1</name>
</gene>
<organism evidence="1 2">
    <name type="scientific">Botryotinia fuckeliana (strain T4)</name>
    <name type="common">Noble rot fungus</name>
    <name type="synonym">Botrytis cinerea</name>
    <dbReference type="NCBI Taxonomy" id="999810"/>
    <lineage>
        <taxon>Eukaryota</taxon>
        <taxon>Fungi</taxon>
        <taxon>Dikarya</taxon>
        <taxon>Ascomycota</taxon>
        <taxon>Pezizomycotina</taxon>
        <taxon>Leotiomycetes</taxon>
        <taxon>Helotiales</taxon>
        <taxon>Sclerotiniaceae</taxon>
        <taxon>Botrytis</taxon>
    </lineage>
</organism>
<dbReference type="EMBL" id="FQ790346">
    <property type="protein sequence ID" value="CCD53327.1"/>
    <property type="molecule type" value="Genomic_DNA"/>
</dbReference>
<proteinExistence type="predicted"/>
<protein>
    <submittedName>
        <fullName evidence="1">Uncharacterized protein</fullName>
    </submittedName>
</protein>
<evidence type="ECO:0000313" key="2">
    <source>
        <dbReference type="Proteomes" id="UP000008177"/>
    </source>
</evidence>
<name>G2YNX9_BOTF4</name>
<accession>G2YNX9</accession>
<dbReference type="HOGENOM" id="CLU_3368396_0_0_1"/>